<dbReference type="AlphaFoldDB" id="B9T8V4"/>
<reference evidence="3" key="1">
    <citation type="journal article" date="2010" name="Nat. Biotechnol.">
        <title>Draft genome sequence of the oilseed species Ricinus communis.</title>
        <authorList>
            <person name="Chan A.P."/>
            <person name="Crabtree J."/>
            <person name="Zhao Q."/>
            <person name="Lorenzi H."/>
            <person name="Orvis J."/>
            <person name="Puiu D."/>
            <person name="Melake-Berhan A."/>
            <person name="Jones K.M."/>
            <person name="Redman J."/>
            <person name="Chen G."/>
            <person name="Cahoon E.B."/>
            <person name="Gedil M."/>
            <person name="Stanke M."/>
            <person name="Haas B.J."/>
            <person name="Wortman J.R."/>
            <person name="Fraser-Liggett C.M."/>
            <person name="Ravel J."/>
            <person name="Rabinowicz P.D."/>
        </authorList>
    </citation>
    <scope>NUCLEOTIDE SEQUENCE [LARGE SCALE GENOMIC DNA]</scope>
    <source>
        <strain evidence="3">cv. Hale</strain>
    </source>
</reference>
<sequence length="120" mass="13333">MPHRRGLSRPSGRKKLWPAPALPVASRLRKLQLTICWQTWASNGAAGAADFMSFNAARQITERADPVNNNAHALRAKDNLRPLSRPHASQEHQNNLESAFEHAFYSALHALETSIGTDQL</sequence>
<evidence type="ECO:0000313" key="2">
    <source>
        <dbReference type="EMBL" id="EEF27707.1"/>
    </source>
</evidence>
<evidence type="ECO:0000256" key="1">
    <source>
        <dbReference type="SAM" id="MobiDB-lite"/>
    </source>
</evidence>
<name>B9T8V4_RICCO</name>
<keyword evidence="3" id="KW-1185">Reference proteome</keyword>
<protein>
    <submittedName>
        <fullName evidence="2">Uncharacterized protein</fullName>
    </submittedName>
</protein>
<organism evidence="2 3">
    <name type="scientific">Ricinus communis</name>
    <name type="common">Castor bean</name>
    <dbReference type="NCBI Taxonomy" id="3988"/>
    <lineage>
        <taxon>Eukaryota</taxon>
        <taxon>Viridiplantae</taxon>
        <taxon>Streptophyta</taxon>
        <taxon>Embryophyta</taxon>
        <taxon>Tracheophyta</taxon>
        <taxon>Spermatophyta</taxon>
        <taxon>Magnoliopsida</taxon>
        <taxon>eudicotyledons</taxon>
        <taxon>Gunneridae</taxon>
        <taxon>Pentapetalae</taxon>
        <taxon>rosids</taxon>
        <taxon>fabids</taxon>
        <taxon>Malpighiales</taxon>
        <taxon>Euphorbiaceae</taxon>
        <taxon>Acalyphoideae</taxon>
        <taxon>Acalypheae</taxon>
        <taxon>Ricinus</taxon>
    </lineage>
</organism>
<evidence type="ECO:0000313" key="3">
    <source>
        <dbReference type="Proteomes" id="UP000008311"/>
    </source>
</evidence>
<dbReference type="InParanoid" id="B9T8V4"/>
<accession>B9T8V4</accession>
<dbReference type="Proteomes" id="UP000008311">
    <property type="component" value="Unassembled WGS sequence"/>
</dbReference>
<dbReference type="EMBL" id="EQ975207">
    <property type="protein sequence ID" value="EEF27707.1"/>
    <property type="molecule type" value="Genomic_DNA"/>
</dbReference>
<proteinExistence type="predicted"/>
<gene>
    <name evidence="2" type="ORF">RCOM_0136340</name>
</gene>
<feature type="region of interest" description="Disordered" evidence="1">
    <location>
        <begin position="65"/>
        <end position="94"/>
    </location>
</feature>